<protein>
    <recommendedName>
        <fullName evidence="3">methionine--tRNA ligase</fullName>
        <ecNumber evidence="3">6.1.1.10</ecNumber>
    </recommendedName>
    <alternativeName>
        <fullName evidence="9">Methionyl-tRNA synthetase</fullName>
    </alternativeName>
</protein>
<evidence type="ECO:0000259" key="12">
    <source>
        <dbReference type="Pfam" id="PF09334"/>
    </source>
</evidence>
<evidence type="ECO:0000256" key="3">
    <source>
        <dbReference type="ARBA" id="ARBA00012838"/>
    </source>
</evidence>
<gene>
    <name evidence="14" type="ORF">QC761_104020</name>
</gene>
<evidence type="ECO:0000256" key="6">
    <source>
        <dbReference type="ARBA" id="ARBA00022840"/>
    </source>
</evidence>
<dbReference type="NCBIfam" id="TIGR00398">
    <property type="entry name" value="metG"/>
    <property type="match status" value="1"/>
</dbReference>
<comment type="similarity">
    <text evidence="2 11">Belongs to the class-I aminoacyl-tRNA synthetase family.</text>
</comment>
<feature type="domain" description="Methionyl-tRNA synthetase anticodon-binding" evidence="13">
    <location>
        <begin position="471"/>
        <end position="605"/>
    </location>
</feature>
<keyword evidence="6 11" id="KW-0067">ATP-binding</keyword>
<dbReference type="Proteomes" id="UP001322138">
    <property type="component" value="Unassembled WGS sequence"/>
</dbReference>
<keyword evidence="7 11" id="KW-0648">Protein biosynthesis</keyword>
<name>A0ABR0FWQ3_9PEZI</name>
<dbReference type="InterPro" id="IPR029038">
    <property type="entry name" value="MetRS_Zn"/>
</dbReference>
<dbReference type="Gene3D" id="3.40.50.620">
    <property type="entry name" value="HUPs"/>
    <property type="match status" value="1"/>
</dbReference>
<accession>A0ABR0FWQ3</accession>
<dbReference type="PANTHER" id="PTHR45765:SF1">
    <property type="entry name" value="METHIONINE--TRNA LIGASE, CYTOPLASMIC"/>
    <property type="match status" value="1"/>
</dbReference>
<dbReference type="PROSITE" id="PS00178">
    <property type="entry name" value="AA_TRNA_LIGASE_I"/>
    <property type="match status" value="1"/>
</dbReference>
<evidence type="ECO:0000256" key="7">
    <source>
        <dbReference type="ARBA" id="ARBA00022917"/>
    </source>
</evidence>
<evidence type="ECO:0000256" key="4">
    <source>
        <dbReference type="ARBA" id="ARBA00022598"/>
    </source>
</evidence>
<proteinExistence type="inferred from homology"/>
<comment type="catalytic activity">
    <reaction evidence="10">
        <text>tRNA(Met) + L-methionine + ATP = L-methionyl-tRNA(Met) + AMP + diphosphate</text>
        <dbReference type="Rhea" id="RHEA:13481"/>
        <dbReference type="Rhea" id="RHEA-COMP:9667"/>
        <dbReference type="Rhea" id="RHEA-COMP:9698"/>
        <dbReference type="ChEBI" id="CHEBI:30616"/>
        <dbReference type="ChEBI" id="CHEBI:33019"/>
        <dbReference type="ChEBI" id="CHEBI:57844"/>
        <dbReference type="ChEBI" id="CHEBI:78442"/>
        <dbReference type="ChEBI" id="CHEBI:78530"/>
        <dbReference type="ChEBI" id="CHEBI:456215"/>
        <dbReference type="EC" id="6.1.1.10"/>
    </reaction>
</comment>
<evidence type="ECO:0000256" key="10">
    <source>
        <dbReference type="ARBA" id="ARBA00047364"/>
    </source>
</evidence>
<dbReference type="GeneID" id="87893140"/>
<evidence type="ECO:0000256" key="5">
    <source>
        <dbReference type="ARBA" id="ARBA00022741"/>
    </source>
</evidence>
<dbReference type="Pfam" id="PF19303">
    <property type="entry name" value="Anticodon_3"/>
    <property type="match status" value="1"/>
</dbReference>
<feature type="domain" description="Methionyl/Leucyl tRNA synthetase" evidence="12">
    <location>
        <begin position="19"/>
        <end position="434"/>
    </location>
</feature>
<sequence length="623" mass="70078">MVSKQEKVLPLPKPGERNILVTSALPYVNNVPHLGNIIGSVLSADVFARFWRGRGGNVLFVGGTDEFGTTTSLRAREEGVAPQELCDKYHKIHKDVYEWFNISFDIFGRTTNDRHTEITHDIFKELWGEGLIEIRDSEQLWCEQCKGFVFDRLVEGTCPECGCEEARGDQCGDCDWVFDITELVEPKCKIHGGRPALRPSKHLFLKLDNHGPLLENQAKEQGEDWLVNAKEINGNSSICITRDGLDWGTPVPGRLAGFDGKVFYPWWDALLGYISITASGMEGESWRAWWRPSTPIAMKSHDDNDSSFYKPGDDTPKSDVGVRLSQFLGADNIFFHGILFPATLLPLDPPYTAPRHIASTRFLTYQGGRFSKSLGVGVFGDNAQQTGLSADVFRFFLLQSRPEGMEDTDFTWDRLVEVHNELFVGKIGKLVHKVLTDLNGVVPHSHDHINGPLLSSVGQTIKRFKGGVHKLLVQYVTQLKNSELRGGLMTTLELTCGGIALLDLVSNKVMLTDTCERQAVLEVGINLVYLVLRMLEPYIPKTVESLYEVLGVERPTGRLEKDWLGDQGPIKPGHEVGKWEEVEALFERIWPEKAKMWELKFGGKKKRKGEVLVCEEAKRRQKN</sequence>
<dbReference type="RefSeq" id="XP_062736723.1">
    <property type="nucleotide sequence ID" value="XM_062873658.1"/>
</dbReference>
<dbReference type="InterPro" id="IPR033911">
    <property type="entry name" value="MetRS_core"/>
</dbReference>
<organism evidence="14 15">
    <name type="scientific">Podospora bellae-mahoneyi</name>
    <dbReference type="NCBI Taxonomy" id="2093777"/>
    <lineage>
        <taxon>Eukaryota</taxon>
        <taxon>Fungi</taxon>
        <taxon>Dikarya</taxon>
        <taxon>Ascomycota</taxon>
        <taxon>Pezizomycotina</taxon>
        <taxon>Sordariomycetes</taxon>
        <taxon>Sordariomycetidae</taxon>
        <taxon>Sordariales</taxon>
        <taxon>Podosporaceae</taxon>
        <taxon>Podospora</taxon>
    </lineage>
</organism>
<evidence type="ECO:0000256" key="1">
    <source>
        <dbReference type="ARBA" id="ARBA00004496"/>
    </source>
</evidence>
<dbReference type="InterPro" id="IPR023458">
    <property type="entry name" value="Met-tRNA_ligase_1"/>
</dbReference>
<evidence type="ECO:0000256" key="11">
    <source>
        <dbReference type="RuleBase" id="RU363039"/>
    </source>
</evidence>
<evidence type="ECO:0000313" key="14">
    <source>
        <dbReference type="EMBL" id="KAK4647747.1"/>
    </source>
</evidence>
<reference evidence="14 15" key="1">
    <citation type="journal article" date="2023" name="bioRxiv">
        <title>High-quality genome assemblies of four members of thePodospora anserinaspecies complex.</title>
        <authorList>
            <person name="Ament-Velasquez S.L."/>
            <person name="Vogan A.A."/>
            <person name="Wallerman O."/>
            <person name="Hartmann F."/>
            <person name="Gautier V."/>
            <person name="Silar P."/>
            <person name="Giraud T."/>
            <person name="Johannesson H."/>
        </authorList>
    </citation>
    <scope>NUCLEOTIDE SEQUENCE [LARGE SCALE GENOMIC DNA]</scope>
    <source>
        <strain evidence="14 15">CBS 112042</strain>
    </source>
</reference>
<comment type="caution">
    <text evidence="14">The sequence shown here is derived from an EMBL/GenBank/DDBJ whole genome shotgun (WGS) entry which is preliminary data.</text>
</comment>
<dbReference type="Pfam" id="PF09334">
    <property type="entry name" value="tRNA-synt_1g"/>
    <property type="match status" value="1"/>
</dbReference>
<keyword evidence="15" id="KW-1185">Reference proteome</keyword>
<dbReference type="EC" id="6.1.1.10" evidence="3"/>
<dbReference type="InterPro" id="IPR014729">
    <property type="entry name" value="Rossmann-like_a/b/a_fold"/>
</dbReference>
<dbReference type="Gene3D" id="1.10.730.10">
    <property type="entry name" value="Isoleucyl-tRNA Synthetase, Domain 1"/>
    <property type="match status" value="1"/>
</dbReference>
<dbReference type="InterPro" id="IPR041872">
    <property type="entry name" value="Anticodon_Met"/>
</dbReference>
<keyword evidence="5 11" id="KW-0547">Nucleotide-binding</keyword>
<evidence type="ECO:0000313" key="15">
    <source>
        <dbReference type="Proteomes" id="UP001322138"/>
    </source>
</evidence>
<dbReference type="EMBL" id="JAFFGZ010000001">
    <property type="protein sequence ID" value="KAK4647747.1"/>
    <property type="molecule type" value="Genomic_DNA"/>
</dbReference>
<dbReference type="InterPro" id="IPR009080">
    <property type="entry name" value="tRNAsynth_Ia_anticodon-bd"/>
</dbReference>
<dbReference type="PANTHER" id="PTHR45765">
    <property type="entry name" value="METHIONINE--TRNA LIGASE"/>
    <property type="match status" value="1"/>
</dbReference>
<dbReference type="Gene3D" id="2.20.28.20">
    <property type="entry name" value="Methionyl-tRNA synthetase, Zn-domain"/>
    <property type="match status" value="1"/>
</dbReference>
<comment type="subcellular location">
    <subcellularLocation>
        <location evidence="1">Cytoplasm</location>
    </subcellularLocation>
</comment>
<dbReference type="InterPro" id="IPR014758">
    <property type="entry name" value="Met-tRNA_synth"/>
</dbReference>
<keyword evidence="8 11" id="KW-0030">Aminoacyl-tRNA synthetase</keyword>
<dbReference type="SUPFAM" id="SSF57770">
    <property type="entry name" value="Methionyl-tRNA synthetase (MetRS), Zn-domain"/>
    <property type="match status" value="1"/>
</dbReference>
<dbReference type="InterPro" id="IPR015413">
    <property type="entry name" value="Methionyl/Leucyl_tRNA_Synth"/>
</dbReference>
<dbReference type="SUPFAM" id="SSF47323">
    <property type="entry name" value="Anticodon-binding domain of a subclass of class I aminoacyl-tRNA synthetases"/>
    <property type="match status" value="1"/>
</dbReference>
<keyword evidence="4 11" id="KW-0436">Ligase</keyword>
<dbReference type="InterPro" id="IPR001412">
    <property type="entry name" value="aa-tRNA-synth_I_CS"/>
</dbReference>
<evidence type="ECO:0000259" key="13">
    <source>
        <dbReference type="Pfam" id="PF19303"/>
    </source>
</evidence>
<evidence type="ECO:0000256" key="2">
    <source>
        <dbReference type="ARBA" id="ARBA00005594"/>
    </source>
</evidence>
<evidence type="ECO:0000256" key="8">
    <source>
        <dbReference type="ARBA" id="ARBA00023146"/>
    </source>
</evidence>
<evidence type="ECO:0000256" key="9">
    <source>
        <dbReference type="ARBA" id="ARBA00030904"/>
    </source>
</evidence>
<dbReference type="PRINTS" id="PR01041">
    <property type="entry name" value="TRNASYNTHMET"/>
</dbReference>
<dbReference type="SUPFAM" id="SSF52374">
    <property type="entry name" value="Nucleotidylyl transferase"/>
    <property type="match status" value="1"/>
</dbReference>